<accession>A0A445CT49</accession>
<dbReference type="AlphaFoldDB" id="A0A445CT49"/>
<dbReference type="EMBL" id="SDMP01000006">
    <property type="protein sequence ID" value="RYR54064.1"/>
    <property type="molecule type" value="Genomic_DNA"/>
</dbReference>
<dbReference type="Proteomes" id="UP000289738">
    <property type="component" value="Chromosome A06"/>
</dbReference>
<name>A0A445CT49_ARAHY</name>
<evidence type="ECO:0000313" key="2">
    <source>
        <dbReference type="EMBL" id="RYR54064.1"/>
    </source>
</evidence>
<comment type="caution">
    <text evidence="2">The sequence shown here is derived from an EMBL/GenBank/DDBJ whole genome shotgun (WGS) entry which is preliminary data.</text>
</comment>
<evidence type="ECO:0000259" key="1">
    <source>
        <dbReference type="Pfam" id="PF13966"/>
    </source>
</evidence>
<gene>
    <name evidence="2" type="ORF">Ahy_A06g029317</name>
</gene>
<keyword evidence="3" id="KW-1185">Reference proteome</keyword>
<protein>
    <recommendedName>
        <fullName evidence="1">Reverse transcriptase zinc-binding domain-containing protein</fullName>
    </recommendedName>
</protein>
<organism evidence="2 3">
    <name type="scientific">Arachis hypogaea</name>
    <name type="common">Peanut</name>
    <dbReference type="NCBI Taxonomy" id="3818"/>
    <lineage>
        <taxon>Eukaryota</taxon>
        <taxon>Viridiplantae</taxon>
        <taxon>Streptophyta</taxon>
        <taxon>Embryophyta</taxon>
        <taxon>Tracheophyta</taxon>
        <taxon>Spermatophyta</taxon>
        <taxon>Magnoliopsida</taxon>
        <taxon>eudicotyledons</taxon>
        <taxon>Gunneridae</taxon>
        <taxon>Pentapetalae</taxon>
        <taxon>rosids</taxon>
        <taxon>fabids</taxon>
        <taxon>Fabales</taxon>
        <taxon>Fabaceae</taxon>
        <taxon>Papilionoideae</taxon>
        <taxon>50 kb inversion clade</taxon>
        <taxon>dalbergioids sensu lato</taxon>
        <taxon>Dalbergieae</taxon>
        <taxon>Pterocarpus clade</taxon>
        <taxon>Arachis</taxon>
    </lineage>
</organism>
<feature type="domain" description="Reverse transcriptase zinc-binding" evidence="1">
    <location>
        <begin position="12"/>
        <end position="83"/>
    </location>
</feature>
<evidence type="ECO:0000313" key="3">
    <source>
        <dbReference type="Proteomes" id="UP000289738"/>
    </source>
</evidence>
<dbReference type="InterPro" id="IPR026960">
    <property type="entry name" value="RVT-Znf"/>
</dbReference>
<dbReference type="Pfam" id="PF13966">
    <property type="entry name" value="zf-RVT"/>
    <property type="match status" value="1"/>
</dbReference>
<reference evidence="2 3" key="1">
    <citation type="submission" date="2019-01" db="EMBL/GenBank/DDBJ databases">
        <title>Sequencing of cultivated peanut Arachis hypogaea provides insights into genome evolution and oil improvement.</title>
        <authorList>
            <person name="Chen X."/>
        </authorList>
    </citation>
    <scope>NUCLEOTIDE SEQUENCE [LARGE SCALE GENOMIC DNA]</scope>
    <source>
        <strain evidence="3">cv. Fuhuasheng</strain>
        <tissue evidence="2">Leaves</tissue>
    </source>
</reference>
<sequence length="97" mass="11529">MQAEILPEDITSYSFISTIWRGYAPPRVELFVWFVLVGRVNTKERLCRLVVIGQEDNLCVLCEKEKEHMFHLFISCEYLWQVWCAWLFASGRLWSVP</sequence>
<proteinExistence type="predicted"/>